<dbReference type="Gramene" id="rna-AYBTSS11_LOCUS15604">
    <property type="protein sequence ID" value="CAJ1953020.1"/>
    <property type="gene ID" value="gene-AYBTSS11_LOCUS15604"/>
</dbReference>
<keyword evidence="3" id="KW-1185">Reference proteome</keyword>
<dbReference type="EMBL" id="OY731401">
    <property type="protein sequence ID" value="CAJ1953020.1"/>
    <property type="molecule type" value="Genomic_DNA"/>
</dbReference>
<sequence>MSNGQILQDAPYHQLLNSSQEFQDLVNAHKETSNSNQLMNVSSTQRQLISASEIRQTFMEIQLKATNGNQLIKQEERERDRRHRVEALPTILQNSWMAANVDNPHVSTLQLIVVYSLVGVISTIFLLVRCQYVGEFEQKKREAEMKIEDVWSMICGDSGCLKSRTKPFSYDFIGELSLKATSDVLIFLGAFLMLLCTYKTSKCEDTNEQNGEELSAPLNVRFNEIDPPRNVTPFAKAGFFSRMSFWWLNSLMKRGKEKTLQDEDMLGKIC</sequence>
<accession>A0AA86SDL7</accession>
<protein>
    <submittedName>
        <fullName evidence="2">Uncharacterized protein</fullName>
    </submittedName>
</protein>
<name>A0AA86SDL7_9FABA</name>
<dbReference type="AlphaFoldDB" id="A0AA86SDL7"/>
<proteinExistence type="predicted"/>
<evidence type="ECO:0000256" key="1">
    <source>
        <dbReference type="SAM" id="Phobius"/>
    </source>
</evidence>
<evidence type="ECO:0000313" key="3">
    <source>
        <dbReference type="Proteomes" id="UP001189624"/>
    </source>
</evidence>
<keyword evidence="1" id="KW-0472">Membrane</keyword>
<feature type="transmembrane region" description="Helical" evidence="1">
    <location>
        <begin position="112"/>
        <end position="132"/>
    </location>
</feature>
<dbReference type="Proteomes" id="UP001189624">
    <property type="component" value="Chromosome 4"/>
</dbReference>
<organism evidence="2 3">
    <name type="scientific">Sphenostylis stenocarpa</name>
    <dbReference type="NCBI Taxonomy" id="92480"/>
    <lineage>
        <taxon>Eukaryota</taxon>
        <taxon>Viridiplantae</taxon>
        <taxon>Streptophyta</taxon>
        <taxon>Embryophyta</taxon>
        <taxon>Tracheophyta</taxon>
        <taxon>Spermatophyta</taxon>
        <taxon>Magnoliopsida</taxon>
        <taxon>eudicotyledons</taxon>
        <taxon>Gunneridae</taxon>
        <taxon>Pentapetalae</taxon>
        <taxon>rosids</taxon>
        <taxon>fabids</taxon>
        <taxon>Fabales</taxon>
        <taxon>Fabaceae</taxon>
        <taxon>Papilionoideae</taxon>
        <taxon>50 kb inversion clade</taxon>
        <taxon>NPAAA clade</taxon>
        <taxon>indigoferoid/millettioid clade</taxon>
        <taxon>Phaseoleae</taxon>
        <taxon>Sphenostylis</taxon>
    </lineage>
</organism>
<gene>
    <name evidence="2" type="ORF">AYBTSS11_LOCUS15604</name>
</gene>
<reference evidence="2" key="1">
    <citation type="submission" date="2023-10" db="EMBL/GenBank/DDBJ databases">
        <authorList>
            <person name="Domelevo Entfellner J.-B."/>
        </authorList>
    </citation>
    <scope>NUCLEOTIDE SEQUENCE</scope>
</reference>
<keyword evidence="1" id="KW-0812">Transmembrane</keyword>
<evidence type="ECO:0000313" key="2">
    <source>
        <dbReference type="EMBL" id="CAJ1953020.1"/>
    </source>
</evidence>
<keyword evidence="1" id="KW-1133">Transmembrane helix</keyword>